<dbReference type="EMBL" id="CP029550">
    <property type="protein sequence ID" value="AWN40047.1"/>
    <property type="molecule type" value="Genomic_DNA"/>
</dbReference>
<accession>A0A2U8W1U8</accession>
<feature type="compositionally biased region" description="Low complexity" evidence="1">
    <location>
        <begin position="29"/>
        <end position="42"/>
    </location>
</feature>
<keyword evidence="4" id="KW-1185">Reference proteome</keyword>
<reference evidence="4" key="1">
    <citation type="submission" date="2018-05" db="EMBL/GenBank/DDBJ databases">
        <title>Complete Genome Sequence of Methylobacterium sp. 17SD2-17.</title>
        <authorList>
            <person name="Srinivasan S."/>
        </authorList>
    </citation>
    <scope>NUCLEOTIDE SEQUENCE [LARGE SCALE GENOMIC DNA]</scope>
    <source>
        <strain evidence="4">17SD2-17</strain>
    </source>
</reference>
<feature type="region of interest" description="Disordered" evidence="1">
    <location>
        <begin position="24"/>
        <end position="44"/>
    </location>
</feature>
<gene>
    <name evidence="3" type="ORF">DK389_05160</name>
</gene>
<dbReference type="InterPro" id="IPR010982">
    <property type="entry name" value="Lambda_DNA-bd_dom_sf"/>
</dbReference>
<dbReference type="AlphaFoldDB" id="A0A2U8W1U8"/>
<dbReference type="KEGG" id="mets:DK389_05160"/>
<dbReference type="OrthoDB" id="7998376at2"/>
<dbReference type="Gene3D" id="1.10.260.40">
    <property type="entry name" value="lambda repressor-like DNA-binding domains"/>
    <property type="match status" value="1"/>
</dbReference>
<organism evidence="3 4">
    <name type="scientific">Methylobacterium durans</name>
    <dbReference type="NCBI Taxonomy" id="2202825"/>
    <lineage>
        <taxon>Bacteria</taxon>
        <taxon>Pseudomonadati</taxon>
        <taxon>Pseudomonadota</taxon>
        <taxon>Alphaproteobacteria</taxon>
        <taxon>Hyphomicrobiales</taxon>
        <taxon>Methylobacteriaceae</taxon>
        <taxon>Methylobacterium</taxon>
    </lineage>
</organism>
<dbReference type="Pfam" id="PF13560">
    <property type="entry name" value="HTH_31"/>
    <property type="match status" value="1"/>
</dbReference>
<dbReference type="CDD" id="cd00093">
    <property type="entry name" value="HTH_XRE"/>
    <property type="match status" value="1"/>
</dbReference>
<dbReference type="SUPFAM" id="SSF47413">
    <property type="entry name" value="lambda repressor-like DNA-binding domains"/>
    <property type="match status" value="1"/>
</dbReference>
<sequence>MAASAPLYADRGHGRVCFGVDRGERHDTSTTGGLTDGGSNSTPKVHLIDGRNPDLLFRTADADWCDEVARRFGRDKVAAYRYRPEGQGDPGTILHQAYEARDWAYRRWIAARGVPDVRLRPHLQATQPDTLLTISGAATSRSPRPVHGRNPAPASPSADGPLVSVAERLSGRAREGERFRLARKRCAYDIRGLAGVAGVDPDCIRALEGGQGQVDPRDVERIARTLGVTMEGEPVAVQRPSLATRRT</sequence>
<protein>
    <recommendedName>
        <fullName evidence="2">HTH cro/C1-type domain-containing protein</fullName>
    </recommendedName>
</protein>
<evidence type="ECO:0000313" key="3">
    <source>
        <dbReference type="EMBL" id="AWN40047.1"/>
    </source>
</evidence>
<name>A0A2U8W1U8_9HYPH</name>
<dbReference type="SMART" id="SM00530">
    <property type="entry name" value="HTH_XRE"/>
    <property type="match status" value="1"/>
</dbReference>
<dbReference type="Proteomes" id="UP000245926">
    <property type="component" value="Chromosome"/>
</dbReference>
<dbReference type="InterPro" id="IPR001387">
    <property type="entry name" value="Cro/C1-type_HTH"/>
</dbReference>
<dbReference type="GO" id="GO:0003677">
    <property type="term" value="F:DNA binding"/>
    <property type="evidence" value="ECO:0007669"/>
    <property type="project" value="InterPro"/>
</dbReference>
<evidence type="ECO:0000256" key="1">
    <source>
        <dbReference type="SAM" id="MobiDB-lite"/>
    </source>
</evidence>
<feature type="domain" description="HTH cro/C1-type" evidence="2">
    <location>
        <begin position="178"/>
        <end position="233"/>
    </location>
</feature>
<feature type="region of interest" description="Disordered" evidence="1">
    <location>
        <begin position="138"/>
        <end position="161"/>
    </location>
</feature>
<evidence type="ECO:0000313" key="4">
    <source>
        <dbReference type="Proteomes" id="UP000245926"/>
    </source>
</evidence>
<proteinExistence type="predicted"/>
<evidence type="ECO:0000259" key="2">
    <source>
        <dbReference type="SMART" id="SM00530"/>
    </source>
</evidence>